<reference evidence="2 3" key="1">
    <citation type="submission" date="2021-08" db="EMBL/GenBank/DDBJ databases">
        <title>Rheinheimera aquimaris sp. nov., isolated from seawater of the East Sea in Korea.</title>
        <authorList>
            <person name="Kim K.H."/>
            <person name="Wenting R."/>
            <person name="Kim K.R."/>
            <person name="Jeon C.O."/>
        </authorList>
    </citation>
    <scope>NUCLEOTIDE SEQUENCE [LARGE SCALE GENOMIC DNA]</scope>
    <source>
        <strain evidence="2 3">MA-13</strain>
    </source>
</reference>
<accession>A0ABS7X4G8</accession>
<evidence type="ECO:0000313" key="2">
    <source>
        <dbReference type="EMBL" id="MBZ9610426.1"/>
    </source>
</evidence>
<sequence length="121" mass="13892">MFKKTTPDKDYVPNKISLGARLANLALAVLLILLGSYGILNEELYLPLGRRAEVTLYGVATYVAMLAFSLGAFYFLLEIVDHYDKRNNEHIYRRLRMIFRGFACMVFVSAIIVNLKYVYQT</sequence>
<gene>
    <name evidence="2" type="ORF">I4W93_002330</name>
</gene>
<keyword evidence="1" id="KW-1133">Transmembrane helix</keyword>
<name>A0ABS7X4G8_9GAMM</name>
<evidence type="ECO:0000313" key="3">
    <source>
        <dbReference type="Proteomes" id="UP000663814"/>
    </source>
</evidence>
<dbReference type="RefSeq" id="WP_205310040.1">
    <property type="nucleotide sequence ID" value="NZ_JAERPS020000001.1"/>
</dbReference>
<dbReference type="Proteomes" id="UP000663814">
    <property type="component" value="Unassembled WGS sequence"/>
</dbReference>
<proteinExistence type="predicted"/>
<comment type="caution">
    <text evidence="2">The sequence shown here is derived from an EMBL/GenBank/DDBJ whole genome shotgun (WGS) entry which is preliminary data.</text>
</comment>
<dbReference type="EMBL" id="JAERPS020000001">
    <property type="protein sequence ID" value="MBZ9610426.1"/>
    <property type="molecule type" value="Genomic_DNA"/>
</dbReference>
<keyword evidence="1" id="KW-0812">Transmembrane</keyword>
<protein>
    <submittedName>
        <fullName evidence="2">DUF687 domain-containing protein</fullName>
    </submittedName>
</protein>
<keyword evidence="3" id="KW-1185">Reference proteome</keyword>
<feature type="transmembrane region" description="Helical" evidence="1">
    <location>
        <begin position="21"/>
        <end position="39"/>
    </location>
</feature>
<keyword evidence="1" id="KW-0472">Membrane</keyword>
<feature type="transmembrane region" description="Helical" evidence="1">
    <location>
        <begin position="59"/>
        <end position="77"/>
    </location>
</feature>
<feature type="transmembrane region" description="Helical" evidence="1">
    <location>
        <begin position="98"/>
        <end position="119"/>
    </location>
</feature>
<organism evidence="2 3">
    <name type="scientific">Rheinheimera maricola</name>
    <dbReference type="NCBI Taxonomy" id="2793282"/>
    <lineage>
        <taxon>Bacteria</taxon>
        <taxon>Pseudomonadati</taxon>
        <taxon>Pseudomonadota</taxon>
        <taxon>Gammaproteobacteria</taxon>
        <taxon>Chromatiales</taxon>
        <taxon>Chromatiaceae</taxon>
        <taxon>Rheinheimera</taxon>
    </lineage>
</organism>
<evidence type="ECO:0000256" key="1">
    <source>
        <dbReference type="SAM" id="Phobius"/>
    </source>
</evidence>